<sequence>MKFTIVFLILFVHLGISLVHALEAKDHLPTDGDKIFEGGRFHEDALANELARHRRALEIISSFKGEITEDMPSGHTQIVWNPRALPRLQKVKTDDYSTGIGEDEDDDEDAEEGEETKVTCNKMPDRPQSDNKSWCYNPNKERRCVPQLDNTQTSKTEKKEWMAMFALQKLAIVVKGKNSDGDSQY</sequence>
<feature type="compositionally biased region" description="Acidic residues" evidence="1">
    <location>
        <begin position="101"/>
        <end position="114"/>
    </location>
</feature>
<dbReference type="EMBL" id="JAAGWQ010000044">
    <property type="protein sequence ID" value="KAF5675019.1"/>
    <property type="molecule type" value="Genomic_DNA"/>
</dbReference>
<dbReference type="AlphaFoldDB" id="A0A8H5WYU8"/>
<dbReference type="Proteomes" id="UP000567885">
    <property type="component" value="Unassembled WGS sequence"/>
</dbReference>
<keyword evidence="4" id="KW-1185">Reference proteome</keyword>
<feature type="region of interest" description="Disordered" evidence="1">
    <location>
        <begin position="91"/>
        <end position="155"/>
    </location>
</feature>
<gene>
    <name evidence="3" type="ORF">FHETE_2770</name>
</gene>
<organism evidence="3 4">
    <name type="scientific">Fusarium heterosporum</name>
    <dbReference type="NCBI Taxonomy" id="42747"/>
    <lineage>
        <taxon>Eukaryota</taxon>
        <taxon>Fungi</taxon>
        <taxon>Dikarya</taxon>
        <taxon>Ascomycota</taxon>
        <taxon>Pezizomycotina</taxon>
        <taxon>Sordariomycetes</taxon>
        <taxon>Hypocreomycetidae</taxon>
        <taxon>Hypocreales</taxon>
        <taxon>Nectriaceae</taxon>
        <taxon>Fusarium</taxon>
        <taxon>Fusarium heterosporum species complex</taxon>
    </lineage>
</organism>
<protein>
    <submittedName>
        <fullName evidence="3">Uncharacterized protein</fullName>
    </submittedName>
</protein>
<evidence type="ECO:0000256" key="2">
    <source>
        <dbReference type="SAM" id="SignalP"/>
    </source>
</evidence>
<keyword evidence="2" id="KW-0732">Signal</keyword>
<evidence type="ECO:0000313" key="3">
    <source>
        <dbReference type="EMBL" id="KAF5675019.1"/>
    </source>
</evidence>
<feature type="chain" id="PRO_5034157119" evidence="2">
    <location>
        <begin position="22"/>
        <end position="185"/>
    </location>
</feature>
<name>A0A8H5WYU8_FUSHE</name>
<reference evidence="3 4" key="1">
    <citation type="submission" date="2020-05" db="EMBL/GenBank/DDBJ databases">
        <title>Identification and distribution of gene clusters putatively required for synthesis of sphingolipid metabolism inhibitors in phylogenetically diverse species of the filamentous fungus Fusarium.</title>
        <authorList>
            <person name="Kim H.-S."/>
            <person name="Busman M."/>
            <person name="Brown D.W."/>
            <person name="Divon H."/>
            <person name="Uhlig S."/>
            <person name="Proctor R.H."/>
        </authorList>
    </citation>
    <scope>NUCLEOTIDE SEQUENCE [LARGE SCALE GENOMIC DNA]</scope>
    <source>
        <strain evidence="3 4">NRRL 20693</strain>
    </source>
</reference>
<evidence type="ECO:0000313" key="4">
    <source>
        <dbReference type="Proteomes" id="UP000567885"/>
    </source>
</evidence>
<feature type="signal peptide" evidence="2">
    <location>
        <begin position="1"/>
        <end position="21"/>
    </location>
</feature>
<dbReference type="OrthoDB" id="10665550at2759"/>
<accession>A0A8H5WYU8</accession>
<comment type="caution">
    <text evidence="3">The sequence shown here is derived from an EMBL/GenBank/DDBJ whole genome shotgun (WGS) entry which is preliminary data.</text>
</comment>
<proteinExistence type="predicted"/>
<evidence type="ECO:0000256" key="1">
    <source>
        <dbReference type="SAM" id="MobiDB-lite"/>
    </source>
</evidence>